<name>A0A1U7CNB2_9BACT</name>
<protein>
    <recommendedName>
        <fullName evidence="4">AmmeMemoRadiSam system protein B</fullName>
    </recommendedName>
</protein>
<dbReference type="Gene3D" id="3.40.830.10">
    <property type="entry name" value="LigB-like"/>
    <property type="match status" value="1"/>
</dbReference>
<dbReference type="PANTHER" id="PTHR11060:SF0">
    <property type="entry name" value="PROTEIN MEMO1"/>
    <property type="match status" value="1"/>
</dbReference>
<dbReference type="EMBL" id="CP019082">
    <property type="protein sequence ID" value="APW60373.1"/>
    <property type="molecule type" value="Genomic_DNA"/>
</dbReference>
<evidence type="ECO:0000313" key="3">
    <source>
        <dbReference type="Proteomes" id="UP000186309"/>
    </source>
</evidence>
<dbReference type="NCBIfam" id="TIGR04336">
    <property type="entry name" value="AmmeMemoSam_B"/>
    <property type="match status" value="1"/>
</dbReference>
<comment type="similarity">
    <text evidence="1">Belongs to the MEMO1 family.</text>
</comment>
<reference evidence="3" key="1">
    <citation type="submission" date="2016-12" db="EMBL/GenBank/DDBJ databases">
        <title>Comparative genomics of four Isosphaeraceae planctomycetes: a common pool of plasmids and glycoside hydrolase genes.</title>
        <authorList>
            <person name="Ivanova A."/>
        </authorList>
    </citation>
    <scope>NUCLEOTIDE SEQUENCE [LARGE SCALE GENOMIC DNA]</scope>
    <source>
        <strain evidence="3">PX4</strain>
    </source>
</reference>
<evidence type="ECO:0000256" key="1">
    <source>
        <dbReference type="ARBA" id="ARBA00006315"/>
    </source>
</evidence>
<accession>A0A1U7CNB2</accession>
<dbReference type="OrthoDB" id="9771412at2"/>
<dbReference type="CDD" id="cd07361">
    <property type="entry name" value="MEMO_like"/>
    <property type="match status" value="1"/>
</dbReference>
<dbReference type="InterPro" id="IPR002737">
    <property type="entry name" value="MEMO1_fam"/>
</dbReference>
<dbReference type="Pfam" id="PF01875">
    <property type="entry name" value="Memo"/>
    <property type="match status" value="1"/>
</dbReference>
<organism evidence="2 3">
    <name type="scientific">Paludisphaera borealis</name>
    <dbReference type="NCBI Taxonomy" id="1387353"/>
    <lineage>
        <taxon>Bacteria</taxon>
        <taxon>Pseudomonadati</taxon>
        <taxon>Planctomycetota</taxon>
        <taxon>Planctomycetia</taxon>
        <taxon>Isosphaerales</taxon>
        <taxon>Isosphaeraceae</taxon>
        <taxon>Paludisphaera</taxon>
    </lineage>
</organism>
<evidence type="ECO:0000313" key="2">
    <source>
        <dbReference type="EMBL" id="APW60373.1"/>
    </source>
</evidence>
<dbReference type="AlphaFoldDB" id="A0A1U7CNB2"/>
<dbReference type="Proteomes" id="UP000186309">
    <property type="component" value="Chromosome"/>
</dbReference>
<keyword evidence="3" id="KW-1185">Reference proteome</keyword>
<sequence>MAPLDRPKLRLLAARRLEHMGQSFVVLEDPLRLCPNPVVLALDVFNEVVRHFNGRNSLRDVQTLVLESTSQYLEMGAIRQLVDQLDQALALESPAYAVAVRSFLDATERPAALAGLSYASEPKRLRSDLDRFFKARDGAGVLALPPPAARNGDDDRSAKPRLRAIVSPHIDFPRGGPVYTWAYKTLVERSDADVFVILGVAHQHCRRRFVLTRKDFATPLGVVSTDREYVDRLAEAAGAHLFDDELTHRSEHSIEFQAVFLKHVLGDRPFTIVPILVGSFHDLMKRKADPITDPEVERFIRALRRTELASGRKVAYIGGIDLCHVGPEFGDPELVDAALQNRIRAFDHEMLARAEAVDPVGWFRTASDVGDRWRVCGLAAAYTMLHVLGPSRGELLKYNQAVDDRKTCCVSFASMVFHSVAAAVE</sequence>
<proteinExistence type="inferred from homology"/>
<dbReference type="PANTHER" id="PTHR11060">
    <property type="entry name" value="PROTEIN MEMO1"/>
    <property type="match status" value="1"/>
</dbReference>
<evidence type="ECO:0008006" key="4">
    <source>
        <dbReference type="Google" id="ProtNLM"/>
    </source>
</evidence>
<gene>
    <name evidence="2" type="ORF">BSF38_01841</name>
</gene>
<dbReference type="STRING" id="1387353.BSF38_01841"/>
<dbReference type="KEGG" id="pbor:BSF38_01841"/>
<dbReference type="RefSeq" id="WP_076344966.1">
    <property type="nucleotide sequence ID" value="NZ_CP019082.1"/>
</dbReference>